<dbReference type="RefSeq" id="YP_007003749.1">
    <property type="nucleotide sequence ID" value="NC_019491.1"/>
</dbReference>
<reference evidence="1 2" key="1">
    <citation type="journal article" date="2013" name="J. Virol.">
        <title>Comparative genomics of carp herpesviruses.</title>
        <authorList>
            <person name="Davison A.J."/>
            <person name="Kurobe T."/>
            <person name="Gatherer D."/>
            <person name="Cunningham C."/>
            <person name="Korf I."/>
            <person name="Fukuda H."/>
            <person name="Hedrick R.P."/>
            <person name="Waltzek T.B."/>
        </authorList>
    </citation>
    <scope>NUCLEOTIDE SEQUENCE [LARGE SCALE GENOMIC DNA]</scope>
    <source>
        <strain evidence="1">NG-J1</strain>
    </source>
</reference>
<evidence type="ECO:0000313" key="1">
    <source>
        <dbReference type="EMBL" id="AFJ20383.1"/>
    </source>
</evidence>
<dbReference type="GeneID" id="14011239"/>
<dbReference type="KEGG" id="vg:14011239"/>
<sequence length="168" mass="18763">MDGVEAQTLYGSDLTSEECPWTDVGAGERGLTGRVTPLFIELTHRRAYAVPSHVYQTVGAHSTESKNLRDGAVAALWAAFDDEQSPPEPDTPAAVLTFQHAMVYQADASRLSEHAFMGLLNYALPTPSSEAENWVPEWYKDHFLDLSRPERFVNQAWNLLKTLAREKN</sequence>
<keyword evidence="2" id="KW-1185">Reference proteome</keyword>
<dbReference type="Proteomes" id="UP000118426">
    <property type="component" value="Segment"/>
</dbReference>
<dbReference type="OrthoDB" id="323at10239"/>
<evidence type="ECO:0000313" key="2">
    <source>
        <dbReference type="Proteomes" id="UP000118426"/>
    </source>
</evidence>
<dbReference type="EMBL" id="JQ815363">
    <property type="protein sequence ID" value="AFJ20383.1"/>
    <property type="molecule type" value="Genomic_DNA"/>
</dbReference>
<accession>K7PBX4</accession>
<protein>
    <submittedName>
        <fullName evidence="1">Protein ORF86</fullName>
    </submittedName>
</protein>
<name>K7PBX4_9VIRU</name>
<proteinExistence type="predicted"/>
<organism evidence="1 2">
    <name type="scientific">Cyprinid herpesvirus 1</name>
    <dbReference type="NCBI Taxonomy" id="317858"/>
    <lineage>
        <taxon>Viruses</taxon>
        <taxon>Duplodnaviria</taxon>
        <taxon>Heunggongvirae</taxon>
        <taxon>Peploviricota</taxon>
        <taxon>Herviviricetes</taxon>
        <taxon>Herpesvirales</taxon>
        <taxon>Alloherpesviridae</taxon>
        <taxon>Cyvirus</taxon>
        <taxon>Cyvirus cyprinidallo1</taxon>
    </lineage>
</organism>
<gene>
    <name evidence="1" type="ORF">CyHV1_ORF86</name>
</gene>